<dbReference type="InterPro" id="IPR010982">
    <property type="entry name" value="Lambda_DNA-bd_dom_sf"/>
</dbReference>
<proteinExistence type="inferred from homology"/>
<dbReference type="InterPro" id="IPR052345">
    <property type="entry name" value="Rad_response_metalloprotease"/>
</dbReference>
<accession>A0A2S3ZEF3</accession>
<dbReference type="PANTHER" id="PTHR43236:SF1">
    <property type="entry name" value="BLL7220 PROTEIN"/>
    <property type="match status" value="1"/>
</dbReference>
<dbReference type="GO" id="GO:0003677">
    <property type="term" value="F:DNA binding"/>
    <property type="evidence" value="ECO:0007669"/>
    <property type="project" value="InterPro"/>
</dbReference>
<dbReference type="InterPro" id="IPR001387">
    <property type="entry name" value="Cro/C1-type_HTH"/>
</dbReference>
<dbReference type="OrthoDB" id="9794834at2"/>
<dbReference type="Gene3D" id="1.10.10.2910">
    <property type="match status" value="1"/>
</dbReference>
<dbReference type="AlphaFoldDB" id="A0A2S3ZEF3"/>
<evidence type="ECO:0000313" key="4">
    <source>
        <dbReference type="Proteomes" id="UP000237104"/>
    </source>
</evidence>
<name>A0A2S3ZEF3_9MICO</name>
<dbReference type="Pfam" id="PF06114">
    <property type="entry name" value="Peptidase_M78"/>
    <property type="match status" value="1"/>
</dbReference>
<sequence>MIFSPKTARPRSPQKMMLMITTLERPPLSDRLRVYGSRVKDARVLEGLRAGSVAEALQIGATRYSRLEAAGTSSPVSREELAALSDVLHFDEDYFLSPTVTVVERTGLCFRAKKSMTRLQEDQIGAWARLCGELVHTVLAGSGDSIKMLLPQLDPRTSPQLAALTVRDAIGLTVDGPIAQLTRSLERAGVYIFSAEFAAEAAARHDAVSLWVGEAKQHPIVMVRASDSWERTRMSLAHEVGHLVLHRYSKPEDAEDAAFAFAGEFLMPSQQIEKEWPSHATLESLLPMKLKWGVSLSALIEQGHRLGLLTVERRRSLYKQLSARRQYPSGRTWREQEPGFDQREVEKPLLITRLIERAYAGNISIETLRRMISSWPARYVSPLIEGQFRPPAGHINSSENVTSIFARTG</sequence>
<evidence type="ECO:0000259" key="2">
    <source>
        <dbReference type="PROSITE" id="PS50943"/>
    </source>
</evidence>
<dbReference type="Gene3D" id="1.10.260.40">
    <property type="entry name" value="lambda repressor-like DNA-binding domains"/>
    <property type="match status" value="1"/>
</dbReference>
<comment type="similarity">
    <text evidence="1">Belongs to the short-chain fatty acyl-CoA assimilation regulator (ScfR) family.</text>
</comment>
<comment type="caution">
    <text evidence="3">The sequence shown here is derived from an EMBL/GenBank/DDBJ whole genome shotgun (WGS) entry which is preliminary data.</text>
</comment>
<dbReference type="PROSITE" id="PS50943">
    <property type="entry name" value="HTH_CROC1"/>
    <property type="match status" value="1"/>
</dbReference>
<organism evidence="3 4">
    <name type="scientific">Cryobacterium zongtaii</name>
    <dbReference type="NCBI Taxonomy" id="1259217"/>
    <lineage>
        <taxon>Bacteria</taxon>
        <taxon>Bacillati</taxon>
        <taxon>Actinomycetota</taxon>
        <taxon>Actinomycetes</taxon>
        <taxon>Micrococcales</taxon>
        <taxon>Microbacteriaceae</taxon>
        <taxon>Cryobacterium</taxon>
    </lineage>
</organism>
<dbReference type="PANTHER" id="PTHR43236">
    <property type="entry name" value="ANTITOXIN HIGA1"/>
    <property type="match status" value="1"/>
</dbReference>
<dbReference type="Proteomes" id="UP000237104">
    <property type="component" value="Unassembled WGS sequence"/>
</dbReference>
<dbReference type="SMART" id="SM00530">
    <property type="entry name" value="HTH_XRE"/>
    <property type="match status" value="1"/>
</dbReference>
<protein>
    <recommendedName>
        <fullName evidence="2">HTH cro/C1-type domain-containing protein</fullName>
    </recommendedName>
</protein>
<dbReference type="EMBL" id="PPXF01000044">
    <property type="protein sequence ID" value="POH64934.1"/>
    <property type="molecule type" value="Genomic_DNA"/>
</dbReference>
<dbReference type="CDD" id="cd00093">
    <property type="entry name" value="HTH_XRE"/>
    <property type="match status" value="1"/>
</dbReference>
<evidence type="ECO:0000313" key="3">
    <source>
        <dbReference type="EMBL" id="POH64934.1"/>
    </source>
</evidence>
<evidence type="ECO:0000256" key="1">
    <source>
        <dbReference type="ARBA" id="ARBA00007227"/>
    </source>
</evidence>
<reference evidence="3 4" key="1">
    <citation type="submission" date="2018-01" db="EMBL/GenBank/DDBJ databases">
        <title>Cryobacterium sp. nov., from glaciers in China.</title>
        <authorList>
            <person name="Liu Q."/>
            <person name="Xin Y.-H."/>
        </authorList>
    </citation>
    <scope>NUCLEOTIDE SEQUENCE [LARGE SCALE GENOMIC DNA]</scope>
    <source>
        <strain evidence="3 4">TMB1-8</strain>
    </source>
</reference>
<dbReference type="Pfam" id="PF13560">
    <property type="entry name" value="HTH_31"/>
    <property type="match status" value="1"/>
</dbReference>
<dbReference type="InterPro" id="IPR010359">
    <property type="entry name" value="IrrE_HExxH"/>
</dbReference>
<dbReference type="SUPFAM" id="SSF47413">
    <property type="entry name" value="lambda repressor-like DNA-binding domains"/>
    <property type="match status" value="1"/>
</dbReference>
<gene>
    <name evidence="3" type="ORF">C3B59_09465</name>
</gene>
<feature type="domain" description="HTH cro/C1-type" evidence="2">
    <location>
        <begin position="39"/>
        <end position="95"/>
    </location>
</feature>